<comment type="caution">
    <text evidence="2">The sequence shown here is derived from an EMBL/GenBank/DDBJ whole genome shotgun (WGS) entry which is preliminary data.</text>
</comment>
<keyword evidence="1" id="KW-0175">Coiled coil</keyword>
<sequence>MGYEELQVRWMYSKLPETKAEVLKPLLPPESILLNVVLQRGRWDEYGILMTIDATCKGTAGYHAASFFKDFIVITDAGMNQERTFGTGKVRGIIPYITIERYEIASNQISEDYTEYFLVFYMKDKREKFSFRLFEKRKYDDNFNYPWEFTPKMNGRDINFYDKVMKEVMADPIDYESRAHLLLKVMGMREEGFTRKFFEQEMGKSEEEFWKSVMKFLQAEKEAGNKEFGNIYDEYSKIRDESQNSIIEFNRSIKENHLRVKNIEEEMSRLQAEIQNLGRFSKNMKNEKLKQLSVDMQMMPEITRENDELKRQIAELNDKIYSVRKTKLIQVFETLAADDGNDKVINCVSNLIKATGKISIEDLIFIIDMLDWKHYPPTETEARAELTPLIAQGKAVYENGIVYDKSSIDESLLEEIEARKDEIAQETFDSCRDKIYDTICAQVIKSRVVRRQAMEDMLNREMMGSIECLSEKFNQEIIDMLINNGVMKDMNKIFVALK</sequence>
<feature type="coiled-coil region" evidence="1">
    <location>
        <begin position="253"/>
        <end position="326"/>
    </location>
</feature>
<name>A0ABT2M1P1_9FIRM</name>
<proteinExistence type="predicted"/>
<evidence type="ECO:0000313" key="2">
    <source>
        <dbReference type="EMBL" id="MCT7398168.1"/>
    </source>
</evidence>
<keyword evidence="3" id="KW-1185">Reference proteome</keyword>
<dbReference type="RefSeq" id="WP_117908683.1">
    <property type="nucleotide sequence ID" value="NZ_JAODBU010000003.1"/>
</dbReference>
<accession>A0ABT2M1P1</accession>
<dbReference type="Proteomes" id="UP001431199">
    <property type="component" value="Unassembled WGS sequence"/>
</dbReference>
<organism evidence="2 3">
    <name type="scientific">Eubacterium album</name>
    <dbReference type="NCBI Taxonomy" id="2978477"/>
    <lineage>
        <taxon>Bacteria</taxon>
        <taxon>Bacillati</taxon>
        <taxon>Bacillota</taxon>
        <taxon>Clostridia</taxon>
        <taxon>Eubacteriales</taxon>
        <taxon>Eubacteriaceae</taxon>
        <taxon>Eubacterium</taxon>
    </lineage>
</organism>
<protein>
    <submittedName>
        <fullName evidence="2">Uncharacterized protein</fullName>
    </submittedName>
</protein>
<gene>
    <name evidence="2" type="ORF">N5B56_03575</name>
</gene>
<dbReference type="EMBL" id="JAODBU010000003">
    <property type="protein sequence ID" value="MCT7398168.1"/>
    <property type="molecule type" value="Genomic_DNA"/>
</dbReference>
<evidence type="ECO:0000256" key="1">
    <source>
        <dbReference type="SAM" id="Coils"/>
    </source>
</evidence>
<reference evidence="2" key="1">
    <citation type="submission" date="2022-09" db="EMBL/GenBank/DDBJ databases">
        <title>Eubacterium sp. LFL-14 isolated from human feces.</title>
        <authorList>
            <person name="Liu F."/>
        </authorList>
    </citation>
    <scope>NUCLEOTIDE SEQUENCE</scope>
    <source>
        <strain evidence="2">LFL-14</strain>
    </source>
</reference>
<evidence type="ECO:0000313" key="3">
    <source>
        <dbReference type="Proteomes" id="UP001431199"/>
    </source>
</evidence>